<name>A0AAQ4FBU0_AMBAM</name>
<comment type="caution">
    <text evidence="1">The sequence shown here is derived from an EMBL/GenBank/DDBJ whole genome shotgun (WGS) entry which is preliminary data.</text>
</comment>
<proteinExistence type="predicted"/>
<accession>A0AAQ4FBU0</accession>
<dbReference type="EMBL" id="JARKHS020004736">
    <property type="protein sequence ID" value="KAK8784221.1"/>
    <property type="molecule type" value="Genomic_DNA"/>
</dbReference>
<gene>
    <name evidence="1" type="ORF">V5799_009414</name>
</gene>
<evidence type="ECO:0000313" key="2">
    <source>
        <dbReference type="Proteomes" id="UP001321473"/>
    </source>
</evidence>
<sequence>MVATAEWASKAVLSAILRARKSSQARDPTRRPPFIALACVLCCQLPASVGPCVLPAFGCVIPPEPFMTSFVMGYRAQECSDLQC</sequence>
<keyword evidence="2" id="KW-1185">Reference proteome</keyword>
<dbReference type="Proteomes" id="UP001321473">
    <property type="component" value="Unassembled WGS sequence"/>
</dbReference>
<organism evidence="1 2">
    <name type="scientific">Amblyomma americanum</name>
    <name type="common">Lone star tick</name>
    <dbReference type="NCBI Taxonomy" id="6943"/>
    <lineage>
        <taxon>Eukaryota</taxon>
        <taxon>Metazoa</taxon>
        <taxon>Ecdysozoa</taxon>
        <taxon>Arthropoda</taxon>
        <taxon>Chelicerata</taxon>
        <taxon>Arachnida</taxon>
        <taxon>Acari</taxon>
        <taxon>Parasitiformes</taxon>
        <taxon>Ixodida</taxon>
        <taxon>Ixodoidea</taxon>
        <taxon>Ixodidae</taxon>
        <taxon>Amblyomminae</taxon>
        <taxon>Amblyomma</taxon>
    </lineage>
</organism>
<dbReference type="AlphaFoldDB" id="A0AAQ4FBU0"/>
<protein>
    <submittedName>
        <fullName evidence="1">Uncharacterized protein</fullName>
    </submittedName>
</protein>
<reference evidence="1 2" key="1">
    <citation type="journal article" date="2023" name="Arcadia Sci">
        <title>De novo assembly of a long-read Amblyomma americanum tick genome.</title>
        <authorList>
            <person name="Chou S."/>
            <person name="Poskanzer K.E."/>
            <person name="Rollins M."/>
            <person name="Thuy-Boun P.S."/>
        </authorList>
    </citation>
    <scope>NUCLEOTIDE SEQUENCE [LARGE SCALE GENOMIC DNA]</scope>
    <source>
        <strain evidence="1">F_SG_1</strain>
        <tissue evidence="1">Salivary glands</tissue>
    </source>
</reference>
<evidence type="ECO:0000313" key="1">
    <source>
        <dbReference type="EMBL" id="KAK8784221.1"/>
    </source>
</evidence>